<dbReference type="Pfam" id="PF00326">
    <property type="entry name" value="Peptidase_S9"/>
    <property type="match status" value="1"/>
</dbReference>
<organism evidence="2 3">
    <name type="scientific">Flavisolibacter tropicus</name>
    <dbReference type="NCBI Taxonomy" id="1492898"/>
    <lineage>
        <taxon>Bacteria</taxon>
        <taxon>Pseudomonadati</taxon>
        <taxon>Bacteroidota</taxon>
        <taxon>Chitinophagia</taxon>
        <taxon>Chitinophagales</taxon>
        <taxon>Chitinophagaceae</taxon>
        <taxon>Flavisolibacter</taxon>
    </lineage>
</organism>
<dbReference type="GO" id="GO:0008236">
    <property type="term" value="F:serine-type peptidase activity"/>
    <property type="evidence" value="ECO:0007669"/>
    <property type="project" value="InterPro"/>
</dbReference>
<dbReference type="Gene3D" id="3.40.50.1820">
    <property type="entry name" value="alpha/beta hydrolase"/>
    <property type="match status" value="1"/>
</dbReference>
<name>A0A172TV64_9BACT</name>
<dbReference type="KEGG" id="fla:SY85_10635"/>
<dbReference type="InterPro" id="IPR029058">
    <property type="entry name" value="AB_hydrolase_fold"/>
</dbReference>
<dbReference type="PATRIC" id="fig|1492898.3.peg.2289"/>
<accession>A0A172TV64</accession>
<gene>
    <name evidence="2" type="ORF">SY85_10635</name>
</gene>
<evidence type="ECO:0000313" key="2">
    <source>
        <dbReference type="EMBL" id="ANE50892.1"/>
    </source>
</evidence>
<dbReference type="EMBL" id="CP011390">
    <property type="protein sequence ID" value="ANE50892.1"/>
    <property type="molecule type" value="Genomic_DNA"/>
</dbReference>
<dbReference type="Proteomes" id="UP000077177">
    <property type="component" value="Chromosome"/>
</dbReference>
<reference evidence="3" key="1">
    <citation type="submission" date="2015-01" db="EMBL/GenBank/DDBJ databases">
        <title>Flavisolibacter sp./LCS9/ whole genome sequencing.</title>
        <authorList>
            <person name="Kim M.K."/>
            <person name="Srinivasan S."/>
            <person name="Lee J.-J."/>
        </authorList>
    </citation>
    <scope>NUCLEOTIDE SEQUENCE [LARGE SCALE GENOMIC DNA]</scope>
    <source>
        <strain evidence="3">LCS9</strain>
    </source>
</reference>
<dbReference type="SUPFAM" id="SSF53474">
    <property type="entry name" value="alpha/beta-Hydrolases"/>
    <property type="match status" value="1"/>
</dbReference>
<protein>
    <recommendedName>
        <fullName evidence="1">Peptidase S9 prolyl oligopeptidase catalytic domain-containing protein</fullName>
    </recommendedName>
</protein>
<feature type="domain" description="Peptidase S9 prolyl oligopeptidase catalytic" evidence="1">
    <location>
        <begin position="174"/>
        <end position="340"/>
    </location>
</feature>
<dbReference type="PROSITE" id="PS51257">
    <property type="entry name" value="PROKAR_LIPOPROTEIN"/>
    <property type="match status" value="1"/>
</dbReference>
<dbReference type="AlphaFoldDB" id="A0A172TV64"/>
<dbReference type="InterPro" id="IPR001375">
    <property type="entry name" value="Peptidase_S9_cat"/>
</dbReference>
<keyword evidence="3" id="KW-1185">Reference proteome</keyword>
<dbReference type="GO" id="GO:0006508">
    <property type="term" value="P:proteolysis"/>
    <property type="evidence" value="ECO:0007669"/>
    <property type="project" value="InterPro"/>
</dbReference>
<reference evidence="2 3" key="2">
    <citation type="journal article" date="2016" name="Int. J. Syst. Evol. Microbiol.">
        <title>Flavisolibacter tropicus sp. nov., isolated from tropical soil.</title>
        <authorList>
            <person name="Lee J.J."/>
            <person name="Kang M.S."/>
            <person name="Kim G.S."/>
            <person name="Lee C.S."/>
            <person name="Lim S."/>
            <person name="Lee J."/>
            <person name="Roh S.H."/>
            <person name="Kang H."/>
            <person name="Ha J.M."/>
            <person name="Bae S."/>
            <person name="Jung H.Y."/>
            <person name="Kim M.K."/>
        </authorList>
    </citation>
    <scope>NUCLEOTIDE SEQUENCE [LARGE SCALE GENOMIC DNA]</scope>
    <source>
        <strain evidence="2 3">LCS9</strain>
    </source>
</reference>
<evidence type="ECO:0000313" key="3">
    <source>
        <dbReference type="Proteomes" id="UP000077177"/>
    </source>
</evidence>
<evidence type="ECO:0000259" key="1">
    <source>
        <dbReference type="Pfam" id="PF00326"/>
    </source>
</evidence>
<proteinExistence type="predicted"/>
<sequence length="342" mass="37474">MLILNKRLVIFQLLATVVMVVVLTSCKKDFLSKSDKNALFAEPTTTELNNIFSDWQSRNLTPTDYTIIQQEDILSGKFKLKIVSFKVNNIKEYGALVVPSTISKVPVQVFVGGFGLNLTTNSVNIALDNANTADAHLLAIPALRGQSLEITINGTVYKSPLSEGNQCDAFDGATDDVLAFLNLIQQTEAFADVNRTGVRGGSRGGTVALLAGIRDARVKRVIGVACPTNLFELTSQSENDATYQCQFLSGFKNGQATLAETRNKMLASSPIYFAKHLPLGQLHLGLQDRIVPVKQGYDLEKEIEKQGNAATFQLFTYDKTHNDIATNNTELAERTKAFFSQL</sequence>